<organism evidence="4 5">
    <name type="scientific">Lacrimispora xylanisolvens</name>
    <dbReference type="NCBI Taxonomy" id="384636"/>
    <lineage>
        <taxon>Bacteria</taxon>
        <taxon>Bacillati</taxon>
        <taxon>Bacillota</taxon>
        <taxon>Clostridia</taxon>
        <taxon>Lachnospirales</taxon>
        <taxon>Lachnospiraceae</taxon>
        <taxon>Lacrimispora</taxon>
    </lineage>
</organism>
<evidence type="ECO:0000313" key="5">
    <source>
        <dbReference type="Proteomes" id="UP000237749"/>
    </source>
</evidence>
<accession>A0A2S6HVL6</accession>
<dbReference type="InterPro" id="IPR036271">
    <property type="entry name" value="Tet_transcr_reg_TetR-rel_C_sf"/>
</dbReference>
<protein>
    <submittedName>
        <fullName evidence="4">TetR family transcriptional regulator</fullName>
    </submittedName>
</protein>
<dbReference type="PANTHER" id="PTHR43479:SF11">
    <property type="entry name" value="ACREF_ENVCD OPERON REPRESSOR-RELATED"/>
    <property type="match status" value="1"/>
</dbReference>
<dbReference type="Gene3D" id="1.10.10.60">
    <property type="entry name" value="Homeodomain-like"/>
    <property type="match status" value="1"/>
</dbReference>
<dbReference type="Pfam" id="PF00440">
    <property type="entry name" value="TetR_N"/>
    <property type="match status" value="1"/>
</dbReference>
<dbReference type="GO" id="GO:0003677">
    <property type="term" value="F:DNA binding"/>
    <property type="evidence" value="ECO:0007669"/>
    <property type="project" value="UniProtKB-UniRule"/>
</dbReference>
<comment type="caution">
    <text evidence="4">The sequence shown here is derived from an EMBL/GenBank/DDBJ whole genome shotgun (WGS) entry which is preliminary data.</text>
</comment>
<name>A0A2S6HVL6_9FIRM</name>
<proteinExistence type="predicted"/>
<dbReference type="PANTHER" id="PTHR43479">
    <property type="entry name" value="ACREF/ENVCD OPERON REPRESSOR-RELATED"/>
    <property type="match status" value="1"/>
</dbReference>
<dbReference type="RefSeq" id="WP_104436053.1">
    <property type="nucleotide sequence ID" value="NZ_PTJA01000003.1"/>
</dbReference>
<dbReference type="Gene3D" id="1.10.357.10">
    <property type="entry name" value="Tetracycline Repressor, domain 2"/>
    <property type="match status" value="1"/>
</dbReference>
<dbReference type="SUPFAM" id="SSF46689">
    <property type="entry name" value="Homeodomain-like"/>
    <property type="match status" value="1"/>
</dbReference>
<dbReference type="OrthoDB" id="9789566at2"/>
<dbReference type="EMBL" id="PTJA01000003">
    <property type="protein sequence ID" value="PPK81994.1"/>
    <property type="molecule type" value="Genomic_DNA"/>
</dbReference>
<dbReference type="AlphaFoldDB" id="A0A2S6HVL6"/>
<feature type="domain" description="HTH tetR-type" evidence="3">
    <location>
        <begin position="10"/>
        <end position="69"/>
    </location>
</feature>
<dbReference type="PROSITE" id="PS50977">
    <property type="entry name" value="HTH_TETR_2"/>
    <property type="match status" value="1"/>
</dbReference>
<keyword evidence="5" id="KW-1185">Reference proteome</keyword>
<evidence type="ECO:0000313" key="4">
    <source>
        <dbReference type="EMBL" id="PPK81994.1"/>
    </source>
</evidence>
<keyword evidence="1 2" id="KW-0238">DNA-binding</keyword>
<evidence type="ECO:0000256" key="2">
    <source>
        <dbReference type="PROSITE-ProRule" id="PRU00335"/>
    </source>
</evidence>
<feature type="DNA-binding region" description="H-T-H motif" evidence="2">
    <location>
        <begin position="32"/>
        <end position="51"/>
    </location>
</feature>
<dbReference type="SUPFAM" id="SSF48498">
    <property type="entry name" value="Tetracyclin repressor-like, C-terminal domain"/>
    <property type="match status" value="1"/>
</dbReference>
<evidence type="ECO:0000256" key="1">
    <source>
        <dbReference type="ARBA" id="ARBA00023125"/>
    </source>
</evidence>
<dbReference type="InterPro" id="IPR001647">
    <property type="entry name" value="HTH_TetR"/>
</dbReference>
<gene>
    <name evidence="4" type="ORF">BXY41_103204</name>
</gene>
<dbReference type="InterPro" id="IPR050624">
    <property type="entry name" value="HTH-type_Tx_Regulator"/>
</dbReference>
<dbReference type="Proteomes" id="UP000237749">
    <property type="component" value="Unassembled WGS sequence"/>
</dbReference>
<dbReference type="InterPro" id="IPR009057">
    <property type="entry name" value="Homeodomain-like_sf"/>
</dbReference>
<dbReference type="PRINTS" id="PR00455">
    <property type="entry name" value="HTHTETR"/>
</dbReference>
<sequence>MKSKRQIQKESTRQKIIDTAYRIYSVEGFSASTARIAKEAGVSHGTVFAHFQSLNELLECIIGEFQISLAAEFHNMGESSASVSDFLDAHLKILMDHEEFYLRLITERSLLPEEVQYVYADHQSTIAHHFNLLLSREIKNGIVKEVPVHMLFNTWLGMIHYYLWNKDFFSPDEPVLARYAGDLKHTFLSLITK</sequence>
<reference evidence="4 5" key="1">
    <citation type="submission" date="2018-02" db="EMBL/GenBank/DDBJ databases">
        <title>Genomic Encyclopedia of Archaeal and Bacterial Type Strains, Phase II (KMG-II): from individual species to whole genera.</title>
        <authorList>
            <person name="Goeker M."/>
        </authorList>
    </citation>
    <scope>NUCLEOTIDE SEQUENCE [LARGE SCALE GENOMIC DNA]</scope>
    <source>
        <strain evidence="4 5">DSM 3808</strain>
    </source>
</reference>
<evidence type="ECO:0000259" key="3">
    <source>
        <dbReference type="PROSITE" id="PS50977"/>
    </source>
</evidence>